<dbReference type="EMBL" id="JAMKFB020000007">
    <property type="protein sequence ID" value="KAL0189270.1"/>
    <property type="molecule type" value="Genomic_DNA"/>
</dbReference>
<sequence length="140" mass="15906">SEVEEEEEGSTEEINNRKENRERANKLSKKTEVKNRNGKKGQDVTRKYSTRTNSEGIESQQEAEMSALLISCMKRQLRVVIPRLNTRDLPVCPNHLSDEKENTKSSKDSAGNSHSVVRKRKCIDLSSTPEKHLTLSVNKP</sequence>
<reference evidence="2 3" key="1">
    <citation type="submission" date="2024-05" db="EMBL/GenBank/DDBJ databases">
        <title>Genome sequencing and assembly of Indian major carp, Cirrhinus mrigala (Hamilton, 1822).</title>
        <authorList>
            <person name="Mohindra V."/>
            <person name="Chowdhury L.M."/>
            <person name="Lal K."/>
            <person name="Jena J.K."/>
        </authorList>
    </citation>
    <scope>NUCLEOTIDE SEQUENCE [LARGE SCALE GENOMIC DNA]</scope>
    <source>
        <strain evidence="2">CM1030</strain>
        <tissue evidence="2">Blood</tissue>
    </source>
</reference>
<accession>A0ABD0QST1</accession>
<dbReference type="AlphaFoldDB" id="A0ABD0QST1"/>
<protein>
    <submittedName>
        <fullName evidence="2">Uncharacterized protein</fullName>
    </submittedName>
</protein>
<evidence type="ECO:0000313" key="3">
    <source>
        <dbReference type="Proteomes" id="UP001529510"/>
    </source>
</evidence>
<proteinExistence type="predicted"/>
<keyword evidence="3" id="KW-1185">Reference proteome</keyword>
<feature type="region of interest" description="Disordered" evidence="1">
    <location>
        <begin position="88"/>
        <end position="140"/>
    </location>
</feature>
<feature type="compositionally biased region" description="Basic and acidic residues" evidence="1">
    <location>
        <begin position="14"/>
        <end position="46"/>
    </location>
</feature>
<evidence type="ECO:0000313" key="2">
    <source>
        <dbReference type="EMBL" id="KAL0189270.1"/>
    </source>
</evidence>
<evidence type="ECO:0000256" key="1">
    <source>
        <dbReference type="SAM" id="MobiDB-lite"/>
    </source>
</evidence>
<organism evidence="2 3">
    <name type="scientific">Cirrhinus mrigala</name>
    <name type="common">Mrigala</name>
    <dbReference type="NCBI Taxonomy" id="683832"/>
    <lineage>
        <taxon>Eukaryota</taxon>
        <taxon>Metazoa</taxon>
        <taxon>Chordata</taxon>
        <taxon>Craniata</taxon>
        <taxon>Vertebrata</taxon>
        <taxon>Euteleostomi</taxon>
        <taxon>Actinopterygii</taxon>
        <taxon>Neopterygii</taxon>
        <taxon>Teleostei</taxon>
        <taxon>Ostariophysi</taxon>
        <taxon>Cypriniformes</taxon>
        <taxon>Cyprinidae</taxon>
        <taxon>Labeoninae</taxon>
        <taxon>Labeonini</taxon>
        <taxon>Cirrhinus</taxon>
    </lineage>
</organism>
<feature type="non-terminal residue" evidence="2">
    <location>
        <position position="1"/>
    </location>
</feature>
<feature type="compositionally biased region" description="Polar residues" evidence="1">
    <location>
        <begin position="50"/>
        <end position="62"/>
    </location>
</feature>
<gene>
    <name evidence="2" type="ORF">M9458_016369</name>
</gene>
<dbReference type="Proteomes" id="UP001529510">
    <property type="component" value="Unassembled WGS sequence"/>
</dbReference>
<feature type="non-terminal residue" evidence="2">
    <location>
        <position position="140"/>
    </location>
</feature>
<feature type="compositionally biased region" description="Acidic residues" evidence="1">
    <location>
        <begin position="1"/>
        <end position="11"/>
    </location>
</feature>
<feature type="region of interest" description="Disordered" evidence="1">
    <location>
        <begin position="1"/>
        <end position="62"/>
    </location>
</feature>
<name>A0ABD0QST1_CIRMR</name>
<feature type="compositionally biased region" description="Basic and acidic residues" evidence="1">
    <location>
        <begin position="96"/>
        <end position="107"/>
    </location>
</feature>
<comment type="caution">
    <text evidence="2">The sequence shown here is derived from an EMBL/GenBank/DDBJ whole genome shotgun (WGS) entry which is preliminary data.</text>
</comment>